<feature type="compositionally biased region" description="Basic and acidic residues" evidence="1">
    <location>
        <begin position="329"/>
        <end position="342"/>
    </location>
</feature>
<reference evidence="4" key="1">
    <citation type="submission" date="2024-06" db="EMBL/GenBank/DDBJ databases">
        <title>Multi-omics analyses provide insights into the biosynthesis of the anticancer antibiotic pleurotin in Hohenbuehelia grisea.</title>
        <authorList>
            <person name="Weaver J.A."/>
            <person name="Alberti F."/>
        </authorList>
    </citation>
    <scope>NUCLEOTIDE SEQUENCE [LARGE SCALE GENOMIC DNA]</scope>
    <source>
        <strain evidence="4">T-177</strain>
    </source>
</reference>
<accession>A0ABR3JZ49</accession>
<dbReference type="InterPro" id="IPR018712">
    <property type="entry name" value="Tle1-like_cat"/>
</dbReference>
<organism evidence="3 4">
    <name type="scientific">Hohenbuehelia grisea</name>
    <dbReference type="NCBI Taxonomy" id="104357"/>
    <lineage>
        <taxon>Eukaryota</taxon>
        <taxon>Fungi</taxon>
        <taxon>Dikarya</taxon>
        <taxon>Basidiomycota</taxon>
        <taxon>Agaricomycotina</taxon>
        <taxon>Agaricomycetes</taxon>
        <taxon>Agaricomycetidae</taxon>
        <taxon>Agaricales</taxon>
        <taxon>Pleurotineae</taxon>
        <taxon>Pleurotaceae</taxon>
        <taxon>Hohenbuehelia</taxon>
    </lineage>
</organism>
<feature type="compositionally biased region" description="Basic and acidic residues" evidence="1">
    <location>
        <begin position="58"/>
        <end position="77"/>
    </location>
</feature>
<evidence type="ECO:0000256" key="1">
    <source>
        <dbReference type="SAM" id="MobiDB-lite"/>
    </source>
</evidence>
<feature type="region of interest" description="Disordered" evidence="1">
    <location>
        <begin position="457"/>
        <end position="493"/>
    </location>
</feature>
<evidence type="ECO:0000259" key="2">
    <source>
        <dbReference type="Pfam" id="PF09994"/>
    </source>
</evidence>
<dbReference type="SUPFAM" id="SSF53474">
    <property type="entry name" value="alpha/beta-Hydrolases"/>
    <property type="match status" value="1"/>
</dbReference>
<dbReference type="InterPro" id="IPR029058">
    <property type="entry name" value="AB_hydrolase_fold"/>
</dbReference>
<dbReference type="PANTHER" id="PTHR33840:SF2">
    <property type="entry name" value="TLE1 PHOSPHOLIPASE DOMAIN-CONTAINING PROTEIN"/>
    <property type="match status" value="1"/>
</dbReference>
<feature type="compositionally biased region" description="Basic and acidic residues" evidence="1">
    <location>
        <begin position="474"/>
        <end position="489"/>
    </location>
</feature>
<protein>
    <recommendedName>
        <fullName evidence="2">T6SS Phospholipase effector Tle1-like catalytic domain-containing protein</fullName>
    </recommendedName>
</protein>
<dbReference type="Proteomes" id="UP001556367">
    <property type="component" value="Unassembled WGS sequence"/>
</dbReference>
<feature type="region of interest" description="Disordered" evidence="1">
    <location>
        <begin position="1"/>
        <end position="83"/>
    </location>
</feature>
<dbReference type="PANTHER" id="PTHR33840">
    <property type="match status" value="1"/>
</dbReference>
<evidence type="ECO:0000313" key="4">
    <source>
        <dbReference type="Proteomes" id="UP001556367"/>
    </source>
</evidence>
<feature type="compositionally biased region" description="Polar residues" evidence="1">
    <location>
        <begin position="314"/>
        <end position="328"/>
    </location>
</feature>
<feature type="region of interest" description="Disordered" evidence="1">
    <location>
        <begin position="300"/>
        <end position="342"/>
    </location>
</feature>
<sequence length="593" mass="67619">MPHMNPLRRDAPIQDSEPADISIEEMIIDSTEVPRDSFSPKLGDEVDGIPTMITSPSPERRPFKPLPEHEQTLDPRKSPATIPPEHKHRTLVLCFDGTGDQFDADNSNIVQLFSLLKKDDRAKQMVYYQTGIGTYTSPKVVTPLMSKASKALDSAVAWNLDSHVMHGYEFLMQNYSSGDRICIFGFSRGAYTARALAGMIHKVGLLPASNHEQVPFAYKMYARTDVVGWEQSTAFKKAFSNDVTIEFLGVWDTVNSVGLIPRRLPFTTSNTVVRTFRHAVALDERRAKFKANLWNLPMPHEAKLGNPAHPPASPNVQPSKLPDASNSSSEKHPGHEHHSSFIRDSSEEYLLSAMERKYSEFRHRSDVEEVWFAGCHTDVGGGSVSNKTRHSLARISLRWMVRECFKTQTGIMFDTERLKEIGLDPATLYPFVTPRAPPLPTEGARIAKASKKDKRPWWRPFAPKPAPPVPTTELNEKTSKPHDLHKPVSEEEEELKDAMSPIYDQLKIKKVWWILEWIPMEFRYQAGEDNHWVSYFGANRARSRIIPKQKHNGVKVHRSVKMRMEMHHESKNPKKQKKYTPRARLHVEPTWVD</sequence>
<dbReference type="EMBL" id="JASNQZ010000001">
    <property type="protein sequence ID" value="KAL0961235.1"/>
    <property type="molecule type" value="Genomic_DNA"/>
</dbReference>
<gene>
    <name evidence="3" type="ORF">HGRIS_006201</name>
</gene>
<keyword evidence="4" id="KW-1185">Reference proteome</keyword>
<proteinExistence type="predicted"/>
<name>A0ABR3JZ49_9AGAR</name>
<dbReference type="Pfam" id="PF09994">
    <property type="entry name" value="T6SS_Tle1-like_cat"/>
    <property type="match status" value="1"/>
</dbReference>
<feature type="domain" description="T6SS Phospholipase effector Tle1-like catalytic" evidence="2">
    <location>
        <begin position="89"/>
        <end position="403"/>
    </location>
</feature>
<comment type="caution">
    <text evidence="3">The sequence shown here is derived from an EMBL/GenBank/DDBJ whole genome shotgun (WGS) entry which is preliminary data.</text>
</comment>
<evidence type="ECO:0000313" key="3">
    <source>
        <dbReference type="EMBL" id="KAL0961235.1"/>
    </source>
</evidence>